<evidence type="ECO:0000313" key="3">
    <source>
        <dbReference type="EMBL" id="RDI27334.1"/>
    </source>
</evidence>
<dbReference type="GO" id="GO:0008757">
    <property type="term" value="F:S-adenosylmethionine-dependent methyltransferase activity"/>
    <property type="evidence" value="ECO:0007669"/>
    <property type="project" value="InterPro"/>
</dbReference>
<dbReference type="Gene3D" id="3.40.50.150">
    <property type="entry name" value="Vaccinia Virus protein VP39"/>
    <property type="match status" value="1"/>
</dbReference>
<evidence type="ECO:0000256" key="1">
    <source>
        <dbReference type="SAM" id="MobiDB-lite"/>
    </source>
</evidence>
<dbReference type="InterPro" id="IPR050903">
    <property type="entry name" value="Bact_Chemotaxis_MeTrfase"/>
</dbReference>
<evidence type="ECO:0000259" key="2">
    <source>
        <dbReference type="PROSITE" id="PS50123"/>
    </source>
</evidence>
<dbReference type="PROSITE" id="PS50123">
    <property type="entry name" value="CHER"/>
    <property type="match status" value="1"/>
</dbReference>
<dbReference type="InterPro" id="IPR029063">
    <property type="entry name" value="SAM-dependent_MTases_sf"/>
</dbReference>
<sequence>MSARPASPDAEEAGGRLATPRPPGLAPSGTDAARPAPPPPSASDIELRLLMEAIYLRYSHDFRDYTGASQKRRVNYALEQMGYRSISALQEQVLRDDQVFGRLLQYLTVPVSEMFRDPDYFLALRQQVVPVLHTYPSIKVWVAGCSTGEEVYSLAILLREEGLLERALIYATDINPQSLEKARQGIFPADAVREYTANYQRAGGRKSFSDYYTAAYGGARFDPALRANVIFADHSLATDSVFAETHLVSCRNVLIYFNRRLQDRALGLFHDSLCHRGFLGLGSKESVDFSAYAERFEPVARAERIFRKAA</sequence>
<name>A0A370FNE4_9BURK</name>
<dbReference type="AlphaFoldDB" id="A0A370FNE4"/>
<proteinExistence type="predicted"/>
<reference evidence="3 4" key="1">
    <citation type="submission" date="2018-07" db="EMBL/GenBank/DDBJ databases">
        <title>Genomic Encyclopedia of Type Strains, Phase IV (KMG-IV): sequencing the most valuable type-strain genomes for metagenomic binning, comparative biology and taxonomic classification.</title>
        <authorList>
            <person name="Goeker M."/>
        </authorList>
    </citation>
    <scope>NUCLEOTIDE SEQUENCE [LARGE SCALE GENOMIC DNA]</scope>
    <source>
        <strain evidence="3 4">DSM 21352</strain>
    </source>
</reference>
<keyword evidence="3" id="KW-0489">Methyltransferase</keyword>
<dbReference type="SUPFAM" id="SSF47757">
    <property type="entry name" value="Chemotaxis receptor methyltransferase CheR, N-terminal domain"/>
    <property type="match status" value="1"/>
</dbReference>
<organism evidence="3 4">
    <name type="scientific">Pseudacidovorax intermedius</name>
    <dbReference type="NCBI Taxonomy" id="433924"/>
    <lineage>
        <taxon>Bacteria</taxon>
        <taxon>Pseudomonadati</taxon>
        <taxon>Pseudomonadota</taxon>
        <taxon>Betaproteobacteria</taxon>
        <taxon>Burkholderiales</taxon>
        <taxon>Comamonadaceae</taxon>
        <taxon>Pseudacidovorax</taxon>
    </lineage>
</organism>
<keyword evidence="4" id="KW-1185">Reference proteome</keyword>
<dbReference type="GO" id="GO:0032259">
    <property type="term" value="P:methylation"/>
    <property type="evidence" value="ECO:0007669"/>
    <property type="project" value="UniProtKB-KW"/>
</dbReference>
<dbReference type="SUPFAM" id="SSF53335">
    <property type="entry name" value="S-adenosyl-L-methionine-dependent methyltransferases"/>
    <property type="match status" value="1"/>
</dbReference>
<dbReference type="SMART" id="SM00138">
    <property type="entry name" value="MeTrc"/>
    <property type="match status" value="1"/>
</dbReference>
<dbReference type="InterPro" id="IPR022642">
    <property type="entry name" value="CheR_C"/>
</dbReference>
<dbReference type="InterPro" id="IPR000780">
    <property type="entry name" value="CheR_MeTrfase"/>
</dbReference>
<dbReference type="EMBL" id="QQAV01000002">
    <property type="protein sequence ID" value="RDI27334.1"/>
    <property type="molecule type" value="Genomic_DNA"/>
</dbReference>
<dbReference type="Proteomes" id="UP000255265">
    <property type="component" value="Unassembled WGS sequence"/>
</dbReference>
<accession>A0A370FNE4</accession>
<feature type="domain" description="CheR-type methyltransferase" evidence="2">
    <location>
        <begin position="41"/>
        <end position="297"/>
    </location>
</feature>
<feature type="region of interest" description="Disordered" evidence="1">
    <location>
        <begin position="1"/>
        <end position="42"/>
    </location>
</feature>
<dbReference type="PRINTS" id="PR00996">
    <property type="entry name" value="CHERMTFRASE"/>
</dbReference>
<dbReference type="STRING" id="433924.NS331_10755"/>
<comment type="caution">
    <text evidence="3">The sequence shown here is derived from an EMBL/GenBank/DDBJ whole genome shotgun (WGS) entry which is preliminary data.</text>
</comment>
<gene>
    <name evidence="3" type="ORF">DFR41_102370</name>
</gene>
<dbReference type="PANTHER" id="PTHR24422:SF8">
    <property type="entry name" value="CHEMOTAXIS PROTEIN"/>
    <property type="match status" value="1"/>
</dbReference>
<evidence type="ECO:0000313" key="4">
    <source>
        <dbReference type="Proteomes" id="UP000255265"/>
    </source>
</evidence>
<dbReference type="Pfam" id="PF01739">
    <property type="entry name" value="CheR"/>
    <property type="match status" value="1"/>
</dbReference>
<protein>
    <submittedName>
        <fullName evidence="3">CheR-type MCP methyltransferase</fullName>
    </submittedName>
</protein>
<keyword evidence="3" id="KW-0808">Transferase</keyword>
<dbReference type="PANTHER" id="PTHR24422">
    <property type="entry name" value="CHEMOTAXIS PROTEIN METHYLTRANSFERASE"/>
    <property type="match status" value="1"/>
</dbReference>